<dbReference type="EMBL" id="JH712438">
    <property type="protein sequence ID" value="EFO16931.1"/>
    <property type="molecule type" value="Genomic_DNA"/>
</dbReference>
<organism evidence="2">
    <name type="scientific">Loa loa</name>
    <name type="common">Eye worm</name>
    <name type="synonym">Filaria loa</name>
    <dbReference type="NCBI Taxonomy" id="7209"/>
    <lineage>
        <taxon>Eukaryota</taxon>
        <taxon>Metazoa</taxon>
        <taxon>Ecdysozoa</taxon>
        <taxon>Nematoda</taxon>
        <taxon>Chromadorea</taxon>
        <taxon>Rhabditida</taxon>
        <taxon>Spirurina</taxon>
        <taxon>Spiruromorpha</taxon>
        <taxon>Filarioidea</taxon>
        <taxon>Onchocercidae</taxon>
        <taxon>Loa</taxon>
    </lineage>
</organism>
<gene>
    <name evidence="2" type="ORF">LOAG_11571</name>
</gene>
<accession>A0A1S0TNB6</accession>
<dbReference type="AlphaFoldDB" id="A0A1S0TNB6"/>
<reference evidence="2" key="1">
    <citation type="submission" date="2012-04" db="EMBL/GenBank/DDBJ databases">
        <title>The Genome Sequence of Loa loa.</title>
        <authorList>
            <consortium name="The Broad Institute Genome Sequencing Platform"/>
            <consortium name="Broad Institute Genome Sequencing Center for Infectious Disease"/>
            <person name="Nutman T.B."/>
            <person name="Fink D.L."/>
            <person name="Russ C."/>
            <person name="Young S."/>
            <person name="Zeng Q."/>
            <person name="Gargeya S."/>
            <person name="Alvarado L."/>
            <person name="Berlin A."/>
            <person name="Chapman S.B."/>
            <person name="Chen Z."/>
            <person name="Freedman E."/>
            <person name="Gellesch M."/>
            <person name="Goldberg J."/>
            <person name="Griggs A."/>
            <person name="Gujja S."/>
            <person name="Heilman E.R."/>
            <person name="Heiman D."/>
            <person name="Howarth C."/>
            <person name="Mehta T."/>
            <person name="Neiman D."/>
            <person name="Pearson M."/>
            <person name="Roberts A."/>
            <person name="Saif S."/>
            <person name="Shea T."/>
            <person name="Shenoy N."/>
            <person name="Sisk P."/>
            <person name="Stolte C."/>
            <person name="Sykes S."/>
            <person name="White J."/>
            <person name="Yandava C."/>
            <person name="Haas B."/>
            <person name="Henn M.R."/>
            <person name="Nusbaum C."/>
            <person name="Birren B."/>
        </authorList>
    </citation>
    <scope>NUCLEOTIDE SEQUENCE [LARGE SCALE GENOMIC DNA]</scope>
</reference>
<dbReference type="InParanoid" id="A0A1S0TNB6"/>
<name>A0A1S0TNB6_LOALO</name>
<sequence length="97" mass="9947">MIIQLLLNENVMTVDDSSYFLTLHIANINKIALLLVFALLGYTNACFGGGYGDQTQCCCLKLPPICLPILNLGGCCGGCCCPGQGGGGGIGGGYALL</sequence>
<keyword evidence="1" id="KW-0812">Transmembrane</keyword>
<dbReference type="KEGG" id="loa:LOAG_11571"/>
<protein>
    <submittedName>
        <fullName evidence="2">Uncharacterized protein</fullName>
    </submittedName>
</protein>
<dbReference type="GeneID" id="9949029"/>
<dbReference type="RefSeq" id="XP_003147137.1">
    <property type="nucleotide sequence ID" value="XM_003147089.1"/>
</dbReference>
<keyword evidence="1" id="KW-1133">Transmembrane helix</keyword>
<keyword evidence="1" id="KW-0472">Membrane</keyword>
<proteinExistence type="predicted"/>
<evidence type="ECO:0000313" key="2">
    <source>
        <dbReference type="EMBL" id="EFO16931.1"/>
    </source>
</evidence>
<dbReference type="CTD" id="9949029"/>
<feature type="transmembrane region" description="Helical" evidence="1">
    <location>
        <begin position="20"/>
        <end position="42"/>
    </location>
</feature>
<dbReference type="OMA" id="PPICLPV"/>
<evidence type="ECO:0000256" key="1">
    <source>
        <dbReference type="SAM" id="Phobius"/>
    </source>
</evidence>